<protein>
    <submittedName>
        <fullName evidence="2">Uncharacterized protein</fullName>
    </submittedName>
</protein>
<dbReference type="AlphaFoldDB" id="A0A7J7L113"/>
<dbReference type="EMBL" id="JACGCM010002755">
    <property type="protein sequence ID" value="KAF6136252.1"/>
    <property type="molecule type" value="Genomic_DNA"/>
</dbReference>
<comment type="caution">
    <text evidence="2">The sequence shown here is derived from an EMBL/GenBank/DDBJ whole genome shotgun (WGS) entry which is preliminary data.</text>
</comment>
<gene>
    <name evidence="2" type="ORF">GIB67_001661</name>
</gene>
<sequence>MMGHGGGSNLSPLAPPFTALSLSLSKPSYPPFEFTPNSTSSDWHLDSPSNSNYYYADYPYSSSTKTQPYYPLSSANHTHVDAPCKTQGAPAANGLVTHGEGSSVSPQGPKESSVRDGPVCMDWMVFESVPKENARVSPFNFSRPQALGPSDAHVQPLEPLIKSWDTPAFGKCVTQHDSYISTTDSVTFYPSKTYSPSFPTMVSPAIEFSSPASKKKTISVNVNGGSKLHEKDPVARAPFISNFKDLHIQVRAEGKEGYDSRTALRSHEYLVDNRSIWVEDSPSLPKRISPKGSTISGVECSDGIRESAKESSIPHNSACSPELKYSQVVHIRCDEDKISSEKEVAPEGIGADQMNAIQVGSFCALFNSKKLVSSSPPSGVGKHNEPAESLSGASHSRVVINSMISLSELLLSTCSKDAWSEQEHDVVQQVINNLDACVLKKGAKVEAYNVKAQSDNQIGHDHRKNSTISGTKEDEFQNLTLLRDGTNIGKDDKVTKDIKKVLEENFENEEGAHPQIQLYKELWLEAEAELCSMKYKSRFARLKIEMDRSNVWNEKELEGTSNGVEKLPIPKVSAGVNKDNCIQELKIKENTSNITTFNKNPSSLSDAENESSVMARLRILKCRVDNSSSTNKEEQTLPNSVETNGRIEDKRMRPIWERSGMMKIGLKEVVKADMRNPSLLIGDGLEDPHIVDVRQQSAICGSMKSIGQPYMQATKFGNWIPGSGSSSDWEHVLKEDIMWQN</sequence>
<feature type="region of interest" description="Disordered" evidence="1">
    <location>
        <begin position="85"/>
        <end position="114"/>
    </location>
</feature>
<name>A0A7J7L113_9MAGN</name>
<accession>A0A7J7L113</accession>
<dbReference type="OrthoDB" id="611935at2759"/>
<evidence type="ECO:0000313" key="2">
    <source>
        <dbReference type="EMBL" id="KAF6136252.1"/>
    </source>
</evidence>
<proteinExistence type="predicted"/>
<reference evidence="2 3" key="1">
    <citation type="journal article" date="2020" name="IScience">
        <title>Genome Sequencing of the Endangered Kingdonia uniflora (Circaeasteraceae, Ranunculales) Reveals Potential Mechanisms of Evolutionary Specialization.</title>
        <authorList>
            <person name="Sun Y."/>
            <person name="Deng T."/>
            <person name="Zhang A."/>
            <person name="Moore M.J."/>
            <person name="Landis J.B."/>
            <person name="Lin N."/>
            <person name="Zhang H."/>
            <person name="Zhang X."/>
            <person name="Huang J."/>
            <person name="Zhang X."/>
            <person name="Sun H."/>
            <person name="Wang H."/>
        </authorList>
    </citation>
    <scope>NUCLEOTIDE SEQUENCE [LARGE SCALE GENOMIC DNA]</scope>
    <source>
        <strain evidence="2">TB1705</strain>
        <tissue evidence="2">Leaf</tissue>
    </source>
</reference>
<keyword evidence="3" id="KW-1185">Reference proteome</keyword>
<evidence type="ECO:0000256" key="1">
    <source>
        <dbReference type="SAM" id="MobiDB-lite"/>
    </source>
</evidence>
<dbReference type="PANTHER" id="PTHR34361">
    <property type="entry name" value="OS08G0157800 PROTEIN"/>
    <property type="match status" value="1"/>
</dbReference>
<evidence type="ECO:0000313" key="3">
    <source>
        <dbReference type="Proteomes" id="UP000541444"/>
    </source>
</evidence>
<organism evidence="2 3">
    <name type="scientific">Kingdonia uniflora</name>
    <dbReference type="NCBI Taxonomy" id="39325"/>
    <lineage>
        <taxon>Eukaryota</taxon>
        <taxon>Viridiplantae</taxon>
        <taxon>Streptophyta</taxon>
        <taxon>Embryophyta</taxon>
        <taxon>Tracheophyta</taxon>
        <taxon>Spermatophyta</taxon>
        <taxon>Magnoliopsida</taxon>
        <taxon>Ranunculales</taxon>
        <taxon>Circaeasteraceae</taxon>
        <taxon>Kingdonia</taxon>
    </lineage>
</organism>
<dbReference type="PANTHER" id="PTHR34361:SF2">
    <property type="entry name" value="OS08G0157800 PROTEIN"/>
    <property type="match status" value="1"/>
</dbReference>
<dbReference type="Proteomes" id="UP000541444">
    <property type="component" value="Unassembled WGS sequence"/>
</dbReference>